<dbReference type="CDD" id="cd01277">
    <property type="entry name" value="HINT_subgroup"/>
    <property type="match status" value="1"/>
</dbReference>
<feature type="active site" description="Tele-AMP-histidine intermediate" evidence="1">
    <location>
        <position position="101"/>
    </location>
</feature>
<dbReference type="InterPro" id="IPR039384">
    <property type="entry name" value="HINT"/>
</dbReference>
<dbReference type="PRINTS" id="PR00332">
    <property type="entry name" value="HISTRIAD"/>
</dbReference>
<dbReference type="EMBL" id="JQCQ01000007">
    <property type="protein sequence ID" value="KRO25677.1"/>
    <property type="molecule type" value="Genomic_DNA"/>
</dbReference>
<dbReference type="Pfam" id="PF01230">
    <property type="entry name" value="HIT"/>
    <property type="match status" value="1"/>
</dbReference>
<dbReference type="Gene3D" id="3.30.428.10">
    <property type="entry name" value="HIT-like"/>
    <property type="match status" value="1"/>
</dbReference>
<feature type="domain" description="HIT" evidence="5">
    <location>
        <begin position="6"/>
        <end position="114"/>
    </location>
</feature>
<dbReference type="PROSITE" id="PS51084">
    <property type="entry name" value="HIT_2"/>
    <property type="match status" value="1"/>
</dbReference>
<evidence type="ECO:0000256" key="2">
    <source>
        <dbReference type="PIRSR" id="PIRSR601310-3"/>
    </source>
</evidence>
<sequence length="144" mass="16246">MDNNCIFCKIIAGDIPSYTVYEDDKVKAFLDISQTTPGHTLVIPKVHIPDIYAYDEELAEQVFARIPKIARAIKNSNPSIKGMNIVNNNGELAYQSVFHSHFHLIPRYSEDDTFSINYTDNGESTSSSQLEELQTSIQNAMEDK</sequence>
<dbReference type="InterPro" id="IPR036265">
    <property type="entry name" value="HIT-like_sf"/>
</dbReference>
<reference evidence="6 7" key="1">
    <citation type="journal article" date="2015" name="Genome Announc.">
        <title>Expanding the biotechnology potential of lactobacilli through comparative genomics of 213 strains and associated genera.</title>
        <authorList>
            <person name="Sun Z."/>
            <person name="Harris H.M."/>
            <person name="McCann A."/>
            <person name="Guo C."/>
            <person name="Argimon S."/>
            <person name="Zhang W."/>
            <person name="Yang X."/>
            <person name="Jeffery I.B."/>
            <person name="Cooney J.C."/>
            <person name="Kagawa T.F."/>
            <person name="Liu W."/>
            <person name="Song Y."/>
            <person name="Salvetti E."/>
            <person name="Wrobel A."/>
            <person name="Rasinkangas P."/>
            <person name="Parkhill J."/>
            <person name="Rea M.C."/>
            <person name="O'Sullivan O."/>
            <person name="Ritari J."/>
            <person name="Douillard F.P."/>
            <person name="Paul Ross R."/>
            <person name="Yang R."/>
            <person name="Briner A.E."/>
            <person name="Felis G.E."/>
            <person name="de Vos W.M."/>
            <person name="Barrangou R."/>
            <person name="Klaenhammer T.R."/>
            <person name="Caufield P.W."/>
            <person name="Cui Y."/>
            <person name="Zhang H."/>
            <person name="O'Toole P.W."/>
        </authorList>
    </citation>
    <scope>NUCLEOTIDE SEQUENCE [LARGE SCALE GENOMIC DNA]</scope>
    <source>
        <strain evidence="6 7">DSM 23026</strain>
    </source>
</reference>
<dbReference type="InterPro" id="IPR001310">
    <property type="entry name" value="Histidine_triad_HIT"/>
</dbReference>
<dbReference type="PANTHER" id="PTHR46648:SF1">
    <property type="entry name" value="ADENOSINE 5'-MONOPHOSPHORAMIDASE HNT1"/>
    <property type="match status" value="1"/>
</dbReference>
<dbReference type="GO" id="GO:0009117">
    <property type="term" value="P:nucleotide metabolic process"/>
    <property type="evidence" value="ECO:0007669"/>
    <property type="project" value="TreeGrafter"/>
</dbReference>
<dbReference type="SUPFAM" id="SSF54197">
    <property type="entry name" value="HIT-like"/>
    <property type="match status" value="1"/>
</dbReference>
<evidence type="ECO:0000313" key="7">
    <source>
        <dbReference type="Proteomes" id="UP000051249"/>
    </source>
</evidence>
<keyword evidence="6" id="KW-0378">Hydrolase</keyword>
<dbReference type="OrthoDB" id="9784774at2"/>
<evidence type="ECO:0000256" key="1">
    <source>
        <dbReference type="PIRSR" id="PIRSR601310-1"/>
    </source>
</evidence>
<evidence type="ECO:0000256" key="4">
    <source>
        <dbReference type="SAM" id="MobiDB-lite"/>
    </source>
</evidence>
<evidence type="ECO:0000313" key="6">
    <source>
        <dbReference type="EMBL" id="KRO25677.1"/>
    </source>
</evidence>
<feature type="region of interest" description="Disordered" evidence="4">
    <location>
        <begin position="119"/>
        <end position="144"/>
    </location>
</feature>
<proteinExistence type="predicted"/>
<dbReference type="InterPro" id="IPR011146">
    <property type="entry name" value="HIT-like"/>
</dbReference>
<accession>A0A0R2NNT5</accession>
<dbReference type="InterPro" id="IPR019808">
    <property type="entry name" value="Histidine_triad_CS"/>
</dbReference>
<dbReference type="GO" id="GO:0016787">
    <property type="term" value="F:hydrolase activity"/>
    <property type="evidence" value="ECO:0007669"/>
    <property type="project" value="UniProtKB-KW"/>
</dbReference>
<evidence type="ECO:0000256" key="3">
    <source>
        <dbReference type="PROSITE-ProRule" id="PRU00464"/>
    </source>
</evidence>
<feature type="short sequence motif" description="Histidine triad motif" evidence="2 3">
    <location>
        <begin position="99"/>
        <end position="103"/>
    </location>
</feature>
<comment type="caution">
    <text evidence="6">The sequence shown here is derived from an EMBL/GenBank/DDBJ whole genome shotgun (WGS) entry which is preliminary data.</text>
</comment>
<keyword evidence="7" id="KW-1185">Reference proteome</keyword>
<dbReference type="PANTHER" id="PTHR46648">
    <property type="entry name" value="HIT FAMILY PROTEIN 1"/>
    <property type="match status" value="1"/>
</dbReference>
<dbReference type="FunFam" id="3.30.428.10:FF:000014">
    <property type="entry name" value="Putative histidine triad (HIT) protein"/>
    <property type="match status" value="1"/>
</dbReference>
<name>A0A0R2NNT5_9LACO</name>
<organism evidence="6 7">
    <name type="scientific">Pediococcus argentinicus</name>
    <dbReference type="NCBI Taxonomy" id="480391"/>
    <lineage>
        <taxon>Bacteria</taxon>
        <taxon>Bacillati</taxon>
        <taxon>Bacillota</taxon>
        <taxon>Bacilli</taxon>
        <taxon>Lactobacillales</taxon>
        <taxon>Lactobacillaceae</taxon>
        <taxon>Pediococcus</taxon>
    </lineage>
</organism>
<dbReference type="PATRIC" id="fig|480391.4.peg.1665"/>
<dbReference type="Proteomes" id="UP000051249">
    <property type="component" value="Unassembled WGS sequence"/>
</dbReference>
<evidence type="ECO:0000259" key="5">
    <source>
        <dbReference type="PROSITE" id="PS51084"/>
    </source>
</evidence>
<protein>
    <submittedName>
        <fullName evidence="6">Diadenosine tetraphosphate (Ap4A) hydrolase</fullName>
    </submittedName>
</protein>
<dbReference type="RefSeq" id="WP_057798548.1">
    <property type="nucleotide sequence ID" value="NZ_BJZZ01000007.1"/>
</dbReference>
<gene>
    <name evidence="6" type="ORF">IV88_GL001635</name>
</gene>
<feature type="compositionally biased region" description="Low complexity" evidence="4">
    <location>
        <begin position="123"/>
        <end position="136"/>
    </location>
</feature>
<dbReference type="AlphaFoldDB" id="A0A0R2NNT5"/>
<dbReference type="PROSITE" id="PS00892">
    <property type="entry name" value="HIT_1"/>
    <property type="match status" value="1"/>
</dbReference>